<dbReference type="EMBL" id="JAACJO010000008">
    <property type="protein sequence ID" value="KAF5354848.1"/>
    <property type="molecule type" value="Genomic_DNA"/>
</dbReference>
<comment type="caution">
    <text evidence="3">The sequence shown here is derived from an EMBL/GenBank/DDBJ whole genome shotgun (WGS) entry which is preliminary data.</text>
</comment>
<reference evidence="3 4" key="1">
    <citation type="journal article" date="2020" name="ISME J.">
        <title>Uncovering the hidden diversity of litter-decomposition mechanisms in mushroom-forming fungi.</title>
        <authorList>
            <person name="Floudas D."/>
            <person name="Bentzer J."/>
            <person name="Ahren D."/>
            <person name="Johansson T."/>
            <person name="Persson P."/>
            <person name="Tunlid A."/>
        </authorList>
    </citation>
    <scope>NUCLEOTIDE SEQUENCE [LARGE SCALE GENOMIC DNA]</scope>
    <source>
        <strain evidence="3 4">CBS 146.42</strain>
    </source>
</reference>
<gene>
    <name evidence="3" type="ORF">D9756_005589</name>
</gene>
<dbReference type="OrthoDB" id="3222645at2759"/>
<feature type="compositionally biased region" description="Basic and acidic residues" evidence="2">
    <location>
        <begin position="130"/>
        <end position="152"/>
    </location>
</feature>
<feature type="coiled-coil region" evidence="1">
    <location>
        <begin position="172"/>
        <end position="206"/>
    </location>
</feature>
<evidence type="ECO:0000256" key="1">
    <source>
        <dbReference type="SAM" id="Coils"/>
    </source>
</evidence>
<evidence type="ECO:0000256" key="2">
    <source>
        <dbReference type="SAM" id="MobiDB-lite"/>
    </source>
</evidence>
<dbReference type="AlphaFoldDB" id="A0A8H5D8V2"/>
<keyword evidence="4" id="KW-1185">Reference proteome</keyword>
<evidence type="ECO:0000313" key="3">
    <source>
        <dbReference type="EMBL" id="KAF5354848.1"/>
    </source>
</evidence>
<proteinExistence type="predicted"/>
<name>A0A8H5D8V2_9AGAR</name>
<sequence>MPQPLGNLAPFTAFLPFKLLSHSTTSTTITTTTANRWTLFAIGGTAIAVIAFGGSAPIWPECVYSGSSSYSREDLRSLPKRRSTPSSNLISETQTDPNMFSILSYLAEKISSLIPWRSAASALNNTGGNRRQEIEGTELGERAGSGKEAANEDEVKRLKKLLEEVSASGEESSKALEEVKTLRGEIERLKGELERTKSEANKGEADVGRVDPYSVTQDGASEAEVISLLEALNTEIMEVAQAVVRAFANSSRPVPQPPSEELSEELKEAVIGATEILGLGTVELLQAPQHRGLSGDEDTVRMALKASMAAYVHWIISSWYFENPEDEHLLSEIYARVRETEDQTVSGRWRALTRVHLQRMLAEEPDLTIYMVDAFVNIILTAGWHNNAAALQEYLIETFGHMIGSVLEKAKKLNKVIGEEIVKCDLEALYIAPDVLFNEMTMEATGHEGDQVEGLSERRVLCTTKLGLVKAEKRSGKVGEWEEAVLLKPSVVLQSSMVVDSE</sequence>
<feature type="region of interest" description="Disordered" evidence="2">
    <location>
        <begin position="125"/>
        <end position="152"/>
    </location>
</feature>
<protein>
    <submittedName>
        <fullName evidence="3">Uncharacterized protein</fullName>
    </submittedName>
</protein>
<evidence type="ECO:0000313" key="4">
    <source>
        <dbReference type="Proteomes" id="UP000559027"/>
    </source>
</evidence>
<dbReference type="Proteomes" id="UP000559027">
    <property type="component" value="Unassembled WGS sequence"/>
</dbReference>
<organism evidence="3 4">
    <name type="scientific">Leucocoprinus leucothites</name>
    <dbReference type="NCBI Taxonomy" id="201217"/>
    <lineage>
        <taxon>Eukaryota</taxon>
        <taxon>Fungi</taxon>
        <taxon>Dikarya</taxon>
        <taxon>Basidiomycota</taxon>
        <taxon>Agaricomycotina</taxon>
        <taxon>Agaricomycetes</taxon>
        <taxon>Agaricomycetidae</taxon>
        <taxon>Agaricales</taxon>
        <taxon>Agaricineae</taxon>
        <taxon>Agaricaceae</taxon>
        <taxon>Leucocoprinus</taxon>
    </lineage>
</organism>
<accession>A0A8H5D8V2</accession>
<keyword evidence="1" id="KW-0175">Coiled coil</keyword>